<protein>
    <submittedName>
        <fullName evidence="2">Uncharacterized protein</fullName>
    </submittedName>
</protein>
<dbReference type="EMBL" id="CM029048">
    <property type="protein sequence ID" value="KAG2579335.1"/>
    <property type="molecule type" value="Genomic_DNA"/>
</dbReference>
<proteinExistence type="predicted"/>
<feature type="compositionally biased region" description="Low complexity" evidence="1">
    <location>
        <begin position="175"/>
        <end position="194"/>
    </location>
</feature>
<evidence type="ECO:0000313" key="3">
    <source>
        <dbReference type="Proteomes" id="UP000823388"/>
    </source>
</evidence>
<evidence type="ECO:0000313" key="2">
    <source>
        <dbReference type="EMBL" id="KAG2579335.1"/>
    </source>
</evidence>
<name>A0A8T0R2A8_PANVG</name>
<gene>
    <name evidence="2" type="ORF">PVAP13_6NG276503</name>
</gene>
<feature type="compositionally biased region" description="Low complexity" evidence="1">
    <location>
        <begin position="94"/>
        <end position="116"/>
    </location>
</feature>
<organism evidence="2 3">
    <name type="scientific">Panicum virgatum</name>
    <name type="common">Blackwell switchgrass</name>
    <dbReference type="NCBI Taxonomy" id="38727"/>
    <lineage>
        <taxon>Eukaryota</taxon>
        <taxon>Viridiplantae</taxon>
        <taxon>Streptophyta</taxon>
        <taxon>Embryophyta</taxon>
        <taxon>Tracheophyta</taxon>
        <taxon>Spermatophyta</taxon>
        <taxon>Magnoliopsida</taxon>
        <taxon>Liliopsida</taxon>
        <taxon>Poales</taxon>
        <taxon>Poaceae</taxon>
        <taxon>PACMAD clade</taxon>
        <taxon>Panicoideae</taxon>
        <taxon>Panicodae</taxon>
        <taxon>Paniceae</taxon>
        <taxon>Panicinae</taxon>
        <taxon>Panicum</taxon>
        <taxon>Panicum sect. Hiantes</taxon>
    </lineage>
</organism>
<feature type="compositionally biased region" description="Low complexity" evidence="1">
    <location>
        <begin position="159"/>
        <end position="168"/>
    </location>
</feature>
<feature type="compositionally biased region" description="Basic residues" evidence="1">
    <location>
        <begin position="66"/>
        <end position="79"/>
    </location>
</feature>
<feature type="compositionally biased region" description="Polar residues" evidence="1">
    <location>
        <begin position="16"/>
        <end position="46"/>
    </location>
</feature>
<keyword evidence="3" id="KW-1185">Reference proteome</keyword>
<evidence type="ECO:0000256" key="1">
    <source>
        <dbReference type="SAM" id="MobiDB-lite"/>
    </source>
</evidence>
<feature type="region of interest" description="Disordered" evidence="1">
    <location>
        <begin position="1"/>
        <end position="316"/>
    </location>
</feature>
<comment type="caution">
    <text evidence="2">The sequence shown here is derived from an EMBL/GenBank/DDBJ whole genome shotgun (WGS) entry which is preliminary data.</text>
</comment>
<dbReference type="Proteomes" id="UP000823388">
    <property type="component" value="Chromosome 6N"/>
</dbReference>
<dbReference type="AlphaFoldDB" id="A0A8T0R2A8"/>
<sequence>MRTRRKTQRHDGLCTTMASTSTTDSQSPFKNSPKSKNGNRNLTFSLQLRGGTHRSSTKTVNPYQSCHHRRRPHGHHRSSFHLLHGRMPGGHRISALSAPPRPPSATAEAPSASTTPHTRRHHGRTWPAHRDRRWPAANPRPTLKGAGESMEKGRRRRSTPTPTAALGTTRGGARRGALQQRRQQRTALATAAPTGARRRSQWCTPTTYAGVGGGLQGAAARPHQEAGGGGTQVRQRRTRRSPPGRGHQAAAPHRASSGGGGGSRSWGVRVSTLTAPSLYGPATARPVLGQIGPQAEPPEARQARPGQTDGQPSRAGFSFMQFYKKAPGL</sequence>
<accession>A0A8T0R2A8</accession>
<reference evidence="2" key="1">
    <citation type="submission" date="2020-05" db="EMBL/GenBank/DDBJ databases">
        <title>WGS assembly of Panicum virgatum.</title>
        <authorList>
            <person name="Lovell J.T."/>
            <person name="Jenkins J."/>
            <person name="Shu S."/>
            <person name="Juenger T.E."/>
            <person name="Schmutz J."/>
        </authorList>
    </citation>
    <scope>NUCLEOTIDE SEQUENCE</scope>
    <source>
        <strain evidence="2">AP13</strain>
    </source>
</reference>